<evidence type="ECO:0000313" key="2">
    <source>
        <dbReference type="Proteomes" id="UP000199572"/>
    </source>
</evidence>
<organism evidence="1 2">
    <name type="scientific">Pedobacter rhizosphaerae</name>
    <dbReference type="NCBI Taxonomy" id="390241"/>
    <lineage>
        <taxon>Bacteria</taxon>
        <taxon>Pseudomonadati</taxon>
        <taxon>Bacteroidota</taxon>
        <taxon>Sphingobacteriia</taxon>
        <taxon>Sphingobacteriales</taxon>
        <taxon>Sphingobacteriaceae</taxon>
        <taxon>Pedobacter</taxon>
    </lineage>
</organism>
<keyword evidence="2" id="KW-1185">Reference proteome</keyword>
<protein>
    <submittedName>
        <fullName evidence="1">Uncharacterized protein</fullName>
    </submittedName>
</protein>
<reference evidence="1 2" key="1">
    <citation type="submission" date="2016-10" db="EMBL/GenBank/DDBJ databases">
        <authorList>
            <person name="de Groot N.N."/>
        </authorList>
    </citation>
    <scope>NUCLEOTIDE SEQUENCE [LARGE SCALE GENOMIC DNA]</scope>
    <source>
        <strain evidence="1 2">DSM 18610</strain>
    </source>
</reference>
<dbReference type="Proteomes" id="UP000199572">
    <property type="component" value="Unassembled WGS sequence"/>
</dbReference>
<name>A0A1H9VVH0_9SPHI</name>
<dbReference type="AlphaFoldDB" id="A0A1H9VVH0"/>
<evidence type="ECO:0000313" key="1">
    <source>
        <dbReference type="EMBL" id="SES25529.1"/>
    </source>
</evidence>
<proteinExistence type="predicted"/>
<accession>A0A1H9VVH0</accession>
<sequence length="68" mass="7609">MRTINPHLACAKETFPWQTTGLSVPLFFVIKAIFQSAALSKLPFSNIHPINNTLDEIDLCTWTYTAGL</sequence>
<dbReference type="EMBL" id="FOGG01000050">
    <property type="protein sequence ID" value="SES25529.1"/>
    <property type="molecule type" value="Genomic_DNA"/>
</dbReference>
<gene>
    <name evidence="1" type="ORF">SAMN04488023_15020</name>
</gene>